<reference evidence="2 3" key="1">
    <citation type="submission" date="2020-04" db="EMBL/GenBank/DDBJ databases">
        <title>Knoellia sp. isolate from air conditioner.</title>
        <authorList>
            <person name="Chea S."/>
            <person name="Kim D.-U."/>
        </authorList>
    </citation>
    <scope>NUCLEOTIDE SEQUENCE [LARGE SCALE GENOMIC DNA]</scope>
    <source>
        <strain evidence="2 3">DB2414S</strain>
    </source>
</reference>
<dbReference type="RefSeq" id="WP_171243834.1">
    <property type="nucleotide sequence ID" value="NZ_JABEPQ010000002.1"/>
</dbReference>
<sequence length="187" mass="18947">MSTTASTPTTHQTSRWSLTWPALAGALVGGATAFGATGNDVAPVVAASGFVYLTAAALGRRGAAWPAFLVTFVLIGVAKAVDGFDPTIVMLGLAIVLAGIGFAQNRDRPAWGLPLQSAAMLATGAIALWAADAHPTLAAILVAAGLFAHAAWDAHHLRTGRVVVPSMARFCLVLDVVAGALVLLALA</sequence>
<evidence type="ECO:0000313" key="2">
    <source>
        <dbReference type="EMBL" id="NNM46773.1"/>
    </source>
</evidence>
<proteinExistence type="predicted"/>
<name>A0A849HJE8_9MICO</name>
<evidence type="ECO:0000256" key="1">
    <source>
        <dbReference type="SAM" id="Phobius"/>
    </source>
</evidence>
<dbReference type="EMBL" id="JABEPQ010000002">
    <property type="protein sequence ID" value="NNM46773.1"/>
    <property type="molecule type" value="Genomic_DNA"/>
</dbReference>
<keyword evidence="1" id="KW-0472">Membrane</keyword>
<keyword evidence="1" id="KW-0812">Transmembrane</keyword>
<gene>
    <name evidence="2" type="ORF">HJG52_12240</name>
</gene>
<feature type="transmembrane region" description="Helical" evidence="1">
    <location>
        <begin position="16"/>
        <end position="35"/>
    </location>
</feature>
<keyword evidence="1" id="KW-1133">Transmembrane helix</keyword>
<comment type="caution">
    <text evidence="2">The sequence shown here is derived from an EMBL/GenBank/DDBJ whole genome shotgun (WGS) entry which is preliminary data.</text>
</comment>
<feature type="transmembrane region" description="Helical" evidence="1">
    <location>
        <begin position="87"/>
        <end position="103"/>
    </location>
</feature>
<organism evidence="2 3">
    <name type="scientific">Knoellia koreensis</name>
    <dbReference type="NCBI Taxonomy" id="2730921"/>
    <lineage>
        <taxon>Bacteria</taxon>
        <taxon>Bacillati</taxon>
        <taxon>Actinomycetota</taxon>
        <taxon>Actinomycetes</taxon>
        <taxon>Micrococcales</taxon>
        <taxon>Intrasporangiaceae</taxon>
        <taxon>Knoellia</taxon>
    </lineage>
</organism>
<keyword evidence="3" id="KW-1185">Reference proteome</keyword>
<feature type="transmembrane region" description="Helical" evidence="1">
    <location>
        <begin position="167"/>
        <end position="186"/>
    </location>
</feature>
<protein>
    <submittedName>
        <fullName evidence="2">Uncharacterized protein</fullName>
    </submittedName>
</protein>
<evidence type="ECO:0000313" key="3">
    <source>
        <dbReference type="Proteomes" id="UP000588586"/>
    </source>
</evidence>
<feature type="transmembrane region" description="Helical" evidence="1">
    <location>
        <begin position="63"/>
        <end position="81"/>
    </location>
</feature>
<accession>A0A849HJE8</accession>
<dbReference type="Proteomes" id="UP000588586">
    <property type="component" value="Unassembled WGS sequence"/>
</dbReference>
<dbReference type="AlphaFoldDB" id="A0A849HJE8"/>